<dbReference type="Proteomes" id="UP000730481">
    <property type="component" value="Unassembled WGS sequence"/>
</dbReference>
<name>A0A9P5DU61_9HYPO</name>
<reference evidence="1" key="2">
    <citation type="submission" date="2020-02" db="EMBL/GenBank/DDBJ databases">
        <title>Identification and distribution of gene clusters putatively required for synthesis of sphingolipid metabolism inhibitors in phylogenetically diverse species of the filamentous fungus Fusarium.</title>
        <authorList>
            <person name="Kim H.-S."/>
            <person name="Busman M."/>
            <person name="Brown D.W."/>
            <person name="Divon H."/>
            <person name="Uhlig S."/>
            <person name="Proctor R.H."/>
        </authorList>
    </citation>
    <scope>NUCLEOTIDE SEQUENCE</scope>
    <source>
        <strain evidence="1">NRRL 25174</strain>
    </source>
</reference>
<gene>
    <name evidence="1" type="ORF">FBEOM_8781</name>
</gene>
<proteinExistence type="predicted"/>
<comment type="caution">
    <text evidence="1">The sequence shown here is derived from an EMBL/GenBank/DDBJ whole genome shotgun (WGS) entry which is preliminary data.</text>
</comment>
<organism evidence="1 2">
    <name type="scientific">Fusarium beomiforme</name>
    <dbReference type="NCBI Taxonomy" id="44412"/>
    <lineage>
        <taxon>Eukaryota</taxon>
        <taxon>Fungi</taxon>
        <taxon>Dikarya</taxon>
        <taxon>Ascomycota</taxon>
        <taxon>Pezizomycotina</taxon>
        <taxon>Sordariomycetes</taxon>
        <taxon>Hypocreomycetidae</taxon>
        <taxon>Hypocreales</taxon>
        <taxon>Nectriaceae</taxon>
        <taxon>Fusarium</taxon>
        <taxon>Fusarium burgessii species complex</taxon>
    </lineage>
</organism>
<accession>A0A9P5DU61</accession>
<evidence type="ECO:0000313" key="1">
    <source>
        <dbReference type="EMBL" id="KAF4337346.1"/>
    </source>
</evidence>
<reference evidence="1" key="1">
    <citation type="journal article" date="2017" name="Mycologia">
        <title>Fusarium algeriense, sp. nov., a novel toxigenic crown rot pathogen of durum wheat from Algeria is nested in the Fusarium burgessii species complex.</title>
        <authorList>
            <person name="Laraba I."/>
            <person name="Keddad A."/>
            <person name="Boureghda H."/>
            <person name="Abdallah N."/>
            <person name="Vaughan M.M."/>
            <person name="Proctor R.H."/>
            <person name="Busman M."/>
            <person name="O'Donnell K."/>
        </authorList>
    </citation>
    <scope>NUCLEOTIDE SEQUENCE</scope>
    <source>
        <strain evidence="1">NRRL 25174</strain>
    </source>
</reference>
<sequence>MNLHFSTQTQSKLCSMPPEILLGILEATEKYLDKVKLASTCRGLYDLLTPEVYYDVGKQLDWQPMFEAAQDGNCRTPARCIQAGAPIYYRPERGRLRSPEEAIRCYRPLTVK</sequence>
<protein>
    <recommendedName>
        <fullName evidence="3">F-box domain-containing protein</fullName>
    </recommendedName>
</protein>
<dbReference type="EMBL" id="PVQB02000424">
    <property type="protein sequence ID" value="KAF4337346.1"/>
    <property type="molecule type" value="Genomic_DNA"/>
</dbReference>
<evidence type="ECO:0000313" key="2">
    <source>
        <dbReference type="Proteomes" id="UP000730481"/>
    </source>
</evidence>
<dbReference type="OrthoDB" id="4974265at2759"/>
<keyword evidence="2" id="KW-1185">Reference proteome</keyword>
<dbReference type="AlphaFoldDB" id="A0A9P5DU61"/>
<evidence type="ECO:0008006" key="3">
    <source>
        <dbReference type="Google" id="ProtNLM"/>
    </source>
</evidence>